<organism evidence="3 4">
    <name type="scientific">Cynara cardunculus var. scolymus</name>
    <name type="common">Globe artichoke</name>
    <name type="synonym">Cynara scolymus</name>
    <dbReference type="NCBI Taxonomy" id="59895"/>
    <lineage>
        <taxon>Eukaryota</taxon>
        <taxon>Viridiplantae</taxon>
        <taxon>Streptophyta</taxon>
        <taxon>Embryophyta</taxon>
        <taxon>Tracheophyta</taxon>
        <taxon>Spermatophyta</taxon>
        <taxon>Magnoliopsida</taxon>
        <taxon>eudicotyledons</taxon>
        <taxon>Gunneridae</taxon>
        <taxon>Pentapetalae</taxon>
        <taxon>asterids</taxon>
        <taxon>campanulids</taxon>
        <taxon>Asterales</taxon>
        <taxon>Asteraceae</taxon>
        <taxon>Carduoideae</taxon>
        <taxon>Cardueae</taxon>
        <taxon>Carduinae</taxon>
        <taxon>Cynara</taxon>
    </lineage>
</organism>
<keyword evidence="4" id="KW-1185">Reference proteome</keyword>
<feature type="domain" description="CBM20" evidence="2">
    <location>
        <begin position="104"/>
        <end position="206"/>
    </location>
</feature>
<evidence type="ECO:0000313" key="3">
    <source>
        <dbReference type="EMBL" id="KVI03349.1"/>
    </source>
</evidence>
<feature type="region of interest" description="Disordered" evidence="1">
    <location>
        <begin position="291"/>
        <end position="317"/>
    </location>
</feature>
<name>A0A103Y6D5_CYNCS</name>
<dbReference type="EMBL" id="LEKV01002363">
    <property type="protein sequence ID" value="KVI03349.1"/>
    <property type="molecule type" value="Genomic_DNA"/>
</dbReference>
<sequence>MEAIMGSSSPYLKLVSCRDTKMANSLLRSPLHHCLYNHKNKDVDFKLSISVSSTHSRGFRPVSLSSSDTQAEVKSQELHIEESLYGYTIEAEVDEDSKTKAKAEAEAQTVCVRFQLQRECSFGQNFLIVGDDPIFGLWDPTNAIPLTWSEGHVWTVDLDIPIGKCIKFKFVMQERNGKFTWQPGPDRILECWESEKIITLCEDWENPNSRRIIEVGPTLNQVEELAATAEEMQMVAADDGTTVEPSLGTTGTSKVKISNNKAQTEEPDAYAINMKEVLVSNEAVPVLVPGLSQLPTTDTDQEPSANEGSKDEPESALNGTAMIATGVDMAMDLKLPELDSKQHENQDSCDSNVHQETQHVAEERDHETTQPAKSLPIQWGDNFKQKLFGIFSVFGFR</sequence>
<dbReference type="AlphaFoldDB" id="A0A103Y6D5"/>
<dbReference type="SMART" id="SM01065">
    <property type="entry name" value="CBM_2"/>
    <property type="match status" value="1"/>
</dbReference>
<dbReference type="GO" id="GO:0016020">
    <property type="term" value="C:membrane"/>
    <property type="evidence" value="ECO:0007669"/>
    <property type="project" value="TreeGrafter"/>
</dbReference>
<feature type="region of interest" description="Disordered" evidence="1">
    <location>
        <begin position="340"/>
        <end position="372"/>
    </location>
</feature>
<dbReference type="Gramene" id="KVI03349">
    <property type="protein sequence ID" value="KVI03349"/>
    <property type="gene ID" value="Ccrd_018352"/>
</dbReference>
<evidence type="ECO:0000313" key="4">
    <source>
        <dbReference type="Proteomes" id="UP000243975"/>
    </source>
</evidence>
<dbReference type="STRING" id="59895.A0A103Y6D5"/>
<dbReference type="PANTHER" id="PTHR15048">
    <property type="entry name" value="STARCH-BINDING DOMAIN-CONTAINING PROTEIN 1"/>
    <property type="match status" value="1"/>
</dbReference>
<feature type="compositionally biased region" description="Basic and acidic residues" evidence="1">
    <location>
        <begin position="356"/>
        <end position="368"/>
    </location>
</feature>
<dbReference type="GO" id="GO:2001070">
    <property type="term" value="F:starch binding"/>
    <property type="evidence" value="ECO:0007669"/>
    <property type="project" value="InterPro"/>
</dbReference>
<dbReference type="OrthoDB" id="550577at2759"/>
<dbReference type="InterPro" id="IPR002044">
    <property type="entry name" value="CBM20"/>
</dbReference>
<dbReference type="Gene3D" id="2.60.40.10">
    <property type="entry name" value="Immunoglobulins"/>
    <property type="match status" value="1"/>
</dbReference>
<dbReference type="PROSITE" id="PS51166">
    <property type="entry name" value="CBM20"/>
    <property type="match status" value="1"/>
</dbReference>
<proteinExistence type="predicted"/>
<dbReference type="OMA" id="CEDWENP"/>
<dbReference type="PANTHER" id="PTHR15048:SF0">
    <property type="entry name" value="STARCH-BINDING DOMAIN-CONTAINING PROTEIN 1"/>
    <property type="match status" value="1"/>
</dbReference>
<dbReference type="Proteomes" id="UP000243975">
    <property type="component" value="Unassembled WGS sequence"/>
</dbReference>
<dbReference type="InterPro" id="IPR013784">
    <property type="entry name" value="Carb-bd-like_fold"/>
</dbReference>
<accession>A0A103Y6D5</accession>
<evidence type="ECO:0000259" key="2">
    <source>
        <dbReference type="PROSITE" id="PS51166"/>
    </source>
</evidence>
<dbReference type="SUPFAM" id="SSF49452">
    <property type="entry name" value="Starch-binding domain-like"/>
    <property type="match status" value="1"/>
</dbReference>
<evidence type="ECO:0000256" key="1">
    <source>
        <dbReference type="SAM" id="MobiDB-lite"/>
    </source>
</evidence>
<dbReference type="FunFam" id="2.60.40.10:FF:000552">
    <property type="entry name" value="Related to glucoamylase"/>
    <property type="match status" value="1"/>
</dbReference>
<dbReference type="CDD" id="cd05467">
    <property type="entry name" value="CBM20"/>
    <property type="match status" value="1"/>
</dbReference>
<dbReference type="Pfam" id="PF00686">
    <property type="entry name" value="CBM_20"/>
    <property type="match status" value="1"/>
</dbReference>
<comment type="caution">
    <text evidence="3">The sequence shown here is derived from an EMBL/GenBank/DDBJ whole genome shotgun (WGS) entry which is preliminary data.</text>
</comment>
<reference evidence="3 4" key="1">
    <citation type="journal article" date="2016" name="Sci. Rep.">
        <title>The genome sequence of the outbreeding globe artichoke constructed de novo incorporating a phase-aware low-pass sequencing strategy of F1 progeny.</title>
        <authorList>
            <person name="Scaglione D."/>
            <person name="Reyes-Chin-Wo S."/>
            <person name="Acquadro A."/>
            <person name="Froenicke L."/>
            <person name="Portis E."/>
            <person name="Beitel C."/>
            <person name="Tirone M."/>
            <person name="Mauro R."/>
            <person name="Lo Monaco A."/>
            <person name="Mauromicale G."/>
            <person name="Faccioli P."/>
            <person name="Cattivelli L."/>
            <person name="Rieseberg L."/>
            <person name="Michelmore R."/>
            <person name="Lanteri S."/>
        </authorList>
    </citation>
    <scope>NUCLEOTIDE SEQUENCE [LARGE SCALE GENOMIC DNA]</scope>
    <source>
        <strain evidence="3">2C</strain>
    </source>
</reference>
<protein>
    <recommendedName>
        <fullName evidence="2">CBM20 domain-containing protein</fullName>
    </recommendedName>
</protein>
<feature type="compositionally biased region" description="Polar residues" evidence="1">
    <location>
        <begin position="293"/>
        <end position="307"/>
    </location>
</feature>
<dbReference type="InterPro" id="IPR013783">
    <property type="entry name" value="Ig-like_fold"/>
</dbReference>
<gene>
    <name evidence="3" type="ORF">Ccrd_018352</name>
</gene>